<dbReference type="CDD" id="cd02440">
    <property type="entry name" value="AdoMet_MTases"/>
    <property type="match status" value="1"/>
</dbReference>
<dbReference type="PROSITE" id="PS00092">
    <property type="entry name" value="N6_MTASE"/>
    <property type="match status" value="1"/>
</dbReference>
<evidence type="ECO:0000256" key="3">
    <source>
        <dbReference type="ARBA" id="ARBA00022679"/>
    </source>
</evidence>
<keyword evidence="9" id="KW-1185">Reference proteome</keyword>
<organism evidence="8 9">
    <name type="scientific">Georgenia soli</name>
    <dbReference type="NCBI Taxonomy" id="638953"/>
    <lineage>
        <taxon>Bacteria</taxon>
        <taxon>Bacillati</taxon>
        <taxon>Actinomycetota</taxon>
        <taxon>Actinomycetes</taxon>
        <taxon>Micrococcales</taxon>
        <taxon>Bogoriellaceae</taxon>
        <taxon>Georgenia</taxon>
    </lineage>
</organism>
<evidence type="ECO:0000256" key="4">
    <source>
        <dbReference type="ARBA" id="ARBA00022691"/>
    </source>
</evidence>
<protein>
    <submittedName>
        <fullName evidence="8">Methyltransferase family protein</fullName>
    </submittedName>
</protein>
<reference evidence="8 9" key="1">
    <citation type="submission" date="2017-10" db="EMBL/GenBank/DDBJ databases">
        <title>Sequencing the genomes of 1000 actinobacteria strains.</title>
        <authorList>
            <person name="Klenk H.-P."/>
        </authorList>
    </citation>
    <scope>NUCLEOTIDE SEQUENCE [LARGE SCALE GENOMIC DNA]</scope>
    <source>
        <strain evidence="8 9">DSM 21838</strain>
    </source>
</reference>
<feature type="region of interest" description="Disordered" evidence="5">
    <location>
        <begin position="1"/>
        <end position="26"/>
    </location>
</feature>
<dbReference type="OrthoDB" id="129465at2"/>
<dbReference type="GO" id="GO:0008170">
    <property type="term" value="F:N-methyltransferase activity"/>
    <property type="evidence" value="ECO:0007669"/>
    <property type="project" value="UniProtKB-ARBA"/>
</dbReference>
<evidence type="ECO:0000256" key="1">
    <source>
        <dbReference type="ARBA" id="ARBA00006149"/>
    </source>
</evidence>
<dbReference type="PANTHER" id="PTHR45875:SF1">
    <property type="entry name" value="METHYLTRANSFERASE N6AMT1"/>
    <property type="match status" value="1"/>
</dbReference>
<dbReference type="AlphaFoldDB" id="A0A2A9EKU4"/>
<keyword evidence="4" id="KW-0949">S-adenosyl-L-methionine</keyword>
<dbReference type="GO" id="GO:0003676">
    <property type="term" value="F:nucleic acid binding"/>
    <property type="evidence" value="ECO:0007669"/>
    <property type="project" value="InterPro"/>
</dbReference>
<evidence type="ECO:0000313" key="9">
    <source>
        <dbReference type="Proteomes" id="UP000222106"/>
    </source>
</evidence>
<evidence type="ECO:0000259" key="7">
    <source>
        <dbReference type="Pfam" id="PF23186"/>
    </source>
</evidence>
<dbReference type="GO" id="GO:0035657">
    <property type="term" value="C:eRF1 methyltransferase complex"/>
    <property type="evidence" value="ECO:0007669"/>
    <property type="project" value="TreeGrafter"/>
</dbReference>
<proteinExistence type="inferred from homology"/>
<dbReference type="SUPFAM" id="SSF53335">
    <property type="entry name" value="S-adenosyl-L-methionine-dependent methyltransferases"/>
    <property type="match status" value="1"/>
</dbReference>
<dbReference type="Proteomes" id="UP000222106">
    <property type="component" value="Unassembled WGS sequence"/>
</dbReference>
<evidence type="ECO:0000256" key="5">
    <source>
        <dbReference type="SAM" id="MobiDB-lite"/>
    </source>
</evidence>
<dbReference type="GO" id="GO:0008757">
    <property type="term" value="F:S-adenosylmethionine-dependent methyltransferase activity"/>
    <property type="evidence" value="ECO:0007669"/>
    <property type="project" value="TreeGrafter"/>
</dbReference>
<dbReference type="InterPro" id="IPR055487">
    <property type="entry name" value="DUF7059"/>
</dbReference>
<dbReference type="InterPro" id="IPR007848">
    <property type="entry name" value="Small_mtfrase_dom"/>
</dbReference>
<sequence>MTSRPGPSPYAAEPSTARTGAPPPAGDRAVLAALRADLERSEFTREAVEELVGGVASAALHREQRLPALRAARTQDHPAAVLLRAFMLGDDVTRAELDGALPRTGADGAERLGLVRTAGAGPEDAAAAVVDLRPYAVTDGAGTARWWVASDLGELATGAVLRADHVLGIGGASLTLAQVTARTPRRRTLDLGTGCGVQALHASRHSEQVVATDISARALGFAAFNAGLAGVDVDLREGSMLGPVEGETFDLVVSNPPFVITPAAAYDAGLPVMEYRDGGRGGDDLVHDLVSAVGQHLAPGGVAQLLGNWEHHGGQDWRERVAGWLPEDCDAWVVQREVQDPAEYAELWLRDGGMRPELDRAGYEAAYAAWLADFEARGVEGIGFGYVLVQRPATARAPWRRVEEVAGPVRQPLGPHVADVLAVRERLAGTDDAALAALRVVRSPDVTEEHHLMPGDTDPQVLQLRQGGGLGRVVRPGTLVAGAVGACDGELSVGEIAGALATLLEVPAADVAAELLPAVRELLVDGFLRLG</sequence>
<dbReference type="Pfam" id="PF23186">
    <property type="entry name" value="DUF7059"/>
    <property type="match status" value="1"/>
</dbReference>
<keyword evidence="2 8" id="KW-0489">Methyltransferase</keyword>
<comment type="caution">
    <text evidence="8">The sequence shown here is derived from an EMBL/GenBank/DDBJ whole genome shotgun (WGS) entry which is preliminary data.</text>
</comment>
<dbReference type="GO" id="GO:0032259">
    <property type="term" value="P:methylation"/>
    <property type="evidence" value="ECO:0007669"/>
    <property type="project" value="UniProtKB-KW"/>
</dbReference>
<gene>
    <name evidence="8" type="ORF">ATJ97_1724</name>
</gene>
<comment type="similarity">
    <text evidence="1">Belongs to the eukaryotic/archaeal PrmC-related family.</text>
</comment>
<dbReference type="GO" id="GO:0008276">
    <property type="term" value="F:protein methyltransferase activity"/>
    <property type="evidence" value="ECO:0007669"/>
    <property type="project" value="TreeGrafter"/>
</dbReference>
<dbReference type="InterPro" id="IPR029063">
    <property type="entry name" value="SAM-dependent_MTases_sf"/>
</dbReference>
<dbReference type="Pfam" id="PF05175">
    <property type="entry name" value="MTS"/>
    <property type="match status" value="1"/>
</dbReference>
<dbReference type="RefSeq" id="WP_098483367.1">
    <property type="nucleotide sequence ID" value="NZ_PDJI01000004.1"/>
</dbReference>
<evidence type="ECO:0000256" key="2">
    <source>
        <dbReference type="ARBA" id="ARBA00022603"/>
    </source>
</evidence>
<keyword evidence="3 8" id="KW-0808">Transferase</keyword>
<dbReference type="PANTHER" id="PTHR45875">
    <property type="entry name" value="METHYLTRANSFERASE N6AMT1"/>
    <property type="match status" value="1"/>
</dbReference>
<feature type="domain" description="DUF7059" evidence="7">
    <location>
        <begin position="41"/>
        <end position="121"/>
    </location>
</feature>
<evidence type="ECO:0000313" key="8">
    <source>
        <dbReference type="EMBL" id="PFG39226.1"/>
    </source>
</evidence>
<feature type="domain" description="Methyltransferase small" evidence="6">
    <location>
        <begin position="173"/>
        <end position="266"/>
    </location>
</feature>
<dbReference type="Gene3D" id="3.40.50.150">
    <property type="entry name" value="Vaccinia Virus protein VP39"/>
    <property type="match status" value="1"/>
</dbReference>
<name>A0A2A9EKU4_9MICO</name>
<evidence type="ECO:0000259" key="6">
    <source>
        <dbReference type="Pfam" id="PF05175"/>
    </source>
</evidence>
<dbReference type="InterPro" id="IPR052190">
    <property type="entry name" value="Euk-Arch_PrmC-MTase"/>
</dbReference>
<dbReference type="InterPro" id="IPR002052">
    <property type="entry name" value="DNA_methylase_N6_adenine_CS"/>
</dbReference>
<accession>A0A2A9EKU4</accession>
<dbReference type="EMBL" id="PDJI01000004">
    <property type="protein sequence ID" value="PFG39226.1"/>
    <property type="molecule type" value="Genomic_DNA"/>
</dbReference>